<gene>
    <name evidence="5" type="ORF">ACFQBQ_08420</name>
</gene>
<sequence>MATALGLGSQAAHASAGQAFTLSSSTTVSFPSTAIGQTSSSQTVTLTANRAVTVASVVISSTMNSKQEFVLGTTSGCTTVVSGGTCSIPVTFKPFYSGTRTATLTVTDSTGTLYTVGLTGAASGPQGLMSPGYNTYSGPVGSGYSGDGGPLSAAKFYTLMGTTSDAAGNLYIADYGMQNIRVVYNSGSALACLIQIEEPTLFGLSAGATSCAGATSAPVAGNIYTIAGDTTAVSGTATTTSHTGGNLNNVLATTAGTLYGPEGVAVDAAGNILVSNYTNYSTSVVFAGGDSMACLIEMANPTIFGLTTGATTCAGATSAPQVGYIYKLIGTPGTAGITGDGGPLGSGTVLTGYGTAITVSPAGDIFFVSYSTLATRGTRIRVVYNGGAAAAKLIAAENPGTTPVIGYVYLVGGYAQVASAGDGGLATASTAGILNSRGLALTADGDVVFTEYTSATSAKIRVIYNGGAAMGKLITTENSAWASPTVGYLYTLAGNATPATSATVAGALAYTNALSDPIGVTTDPAGDIYYVDYGNFQLYKIDTASGKIVPYVGTGVKGTGNGNALTVAKYYLPWASNFGTDGTVYVTDYGVYHINVDTAAAAPITFTTTAAIGNVSETEVVYHNNVGNSPLTISGITASTNFAVVASGSTLYSDCTSTTVLQPGQTCAIGVALSPTVSNQTLTGTLTVTDNSSVGTYTVALTGTAAVATTTTLTSSANPSQGGTSITLSAAVAVASGQTVPTGTAALAGTVKFTDGTTTLATGVAIDATTGIATYTTAALANGSHSLKATFTPATADYSTSSGSLTQVVNSLTTTTTVTSSANPSAGGSAVTFTATVAVVAGQTAPTGAPGLAGTVTFTDSVSGAALASNVAIDATTGQATATTSALTNATHTITAVFTPATAYYATSTGTLSQVVSGITTSTTVTSTDPSPGPNTQVTLTATVAVTGTVPSGTTALSGTVTFVDVSLVSGSTTSTTTTLGTSTISSAGVATLPFKSSLVATHTITATFTPSTLYYASSAGTIVETVSGPTFTVANSNPGVAIPTGGSTTTTFAVSGIGGYSGTVSASCSGAPAYITCSFAPASTTFSGTSATSNVVMTIRTNGQTSSLVSRTGGLELASLLGFGVLLVAPRRRRLGAMLMLALGLALTATMTGCGNGTNSAARGTFNLTVNFTDGSLTVTSPVTVSITGN</sequence>
<evidence type="ECO:0000313" key="5">
    <source>
        <dbReference type="EMBL" id="MFC6645605.1"/>
    </source>
</evidence>
<keyword evidence="6" id="KW-1185">Reference proteome</keyword>
<dbReference type="SUPFAM" id="SSF63829">
    <property type="entry name" value="Calcium-dependent phosphotriesterase"/>
    <property type="match status" value="1"/>
</dbReference>
<dbReference type="InterPro" id="IPR011042">
    <property type="entry name" value="6-blade_b-propeller_TolB-like"/>
</dbReference>
<protein>
    <submittedName>
        <fullName evidence="5">Ig-like domain repeat protein</fullName>
    </submittedName>
</protein>
<name>A0ABW1ZAZ5_9BACT</name>
<comment type="subcellular location">
    <subcellularLocation>
        <location evidence="1">Cytoplasm</location>
    </subcellularLocation>
</comment>
<keyword evidence="3" id="KW-0812">Transmembrane</keyword>
<dbReference type="EMBL" id="JBHSWI010000001">
    <property type="protein sequence ID" value="MFC6645605.1"/>
    <property type="molecule type" value="Genomic_DNA"/>
</dbReference>
<keyword evidence="3" id="KW-1133">Transmembrane helix</keyword>
<evidence type="ECO:0000256" key="3">
    <source>
        <dbReference type="SAM" id="Phobius"/>
    </source>
</evidence>
<feature type="transmembrane region" description="Helical" evidence="3">
    <location>
        <begin position="1136"/>
        <end position="1154"/>
    </location>
</feature>
<evidence type="ECO:0000259" key="4">
    <source>
        <dbReference type="Pfam" id="PF15780"/>
    </source>
</evidence>
<dbReference type="Proteomes" id="UP001596391">
    <property type="component" value="Unassembled WGS sequence"/>
</dbReference>
<dbReference type="Gene3D" id="2.60.40.10">
    <property type="entry name" value="Immunoglobulins"/>
    <property type="match status" value="5"/>
</dbReference>
<keyword evidence="3" id="KW-0472">Membrane</keyword>
<accession>A0ABW1ZAZ5</accession>
<dbReference type="InterPro" id="IPR050952">
    <property type="entry name" value="TRIM-NHL_E3_ligases"/>
</dbReference>
<dbReference type="PANTHER" id="PTHR24104:SF25">
    <property type="entry name" value="PROTEIN LIN-41"/>
    <property type="match status" value="1"/>
</dbReference>
<dbReference type="Pfam" id="PF15780">
    <property type="entry name" value="ASH"/>
    <property type="match status" value="1"/>
</dbReference>
<organism evidence="5 6">
    <name type="scientific">Granulicella cerasi</name>
    <dbReference type="NCBI Taxonomy" id="741063"/>
    <lineage>
        <taxon>Bacteria</taxon>
        <taxon>Pseudomonadati</taxon>
        <taxon>Acidobacteriota</taxon>
        <taxon>Terriglobia</taxon>
        <taxon>Terriglobales</taxon>
        <taxon>Acidobacteriaceae</taxon>
        <taxon>Granulicella</taxon>
    </lineage>
</organism>
<dbReference type="Gene3D" id="2.120.10.30">
    <property type="entry name" value="TolB, C-terminal domain"/>
    <property type="match status" value="2"/>
</dbReference>
<evidence type="ECO:0000256" key="2">
    <source>
        <dbReference type="ARBA" id="ARBA00022490"/>
    </source>
</evidence>
<dbReference type="InterPro" id="IPR013783">
    <property type="entry name" value="Ig-like_fold"/>
</dbReference>
<feature type="domain" description="Abnormal spindle-like microcephaly-associated protein ASH" evidence="4">
    <location>
        <begin position="23"/>
        <end position="110"/>
    </location>
</feature>
<evidence type="ECO:0000313" key="6">
    <source>
        <dbReference type="Proteomes" id="UP001596391"/>
    </source>
</evidence>
<dbReference type="RefSeq" id="WP_263371964.1">
    <property type="nucleotide sequence ID" value="NZ_JAGSYD010000003.1"/>
</dbReference>
<dbReference type="PANTHER" id="PTHR24104">
    <property type="entry name" value="E3 UBIQUITIN-PROTEIN LIGASE NHLRC1-RELATED"/>
    <property type="match status" value="1"/>
</dbReference>
<reference evidence="6" key="1">
    <citation type="journal article" date="2019" name="Int. J. Syst. Evol. Microbiol.">
        <title>The Global Catalogue of Microorganisms (GCM) 10K type strain sequencing project: providing services to taxonomists for standard genome sequencing and annotation.</title>
        <authorList>
            <consortium name="The Broad Institute Genomics Platform"/>
            <consortium name="The Broad Institute Genome Sequencing Center for Infectious Disease"/>
            <person name="Wu L."/>
            <person name="Ma J."/>
        </authorList>
    </citation>
    <scope>NUCLEOTIDE SEQUENCE [LARGE SCALE GENOMIC DNA]</scope>
    <source>
        <strain evidence="6">CGMCC 1.16026</strain>
    </source>
</reference>
<dbReference type="InterPro" id="IPR031549">
    <property type="entry name" value="ASH"/>
</dbReference>
<comment type="caution">
    <text evidence="5">The sequence shown here is derived from an EMBL/GenBank/DDBJ whole genome shotgun (WGS) entry which is preliminary data.</text>
</comment>
<keyword evidence="2" id="KW-0963">Cytoplasm</keyword>
<proteinExistence type="predicted"/>
<evidence type="ECO:0000256" key="1">
    <source>
        <dbReference type="ARBA" id="ARBA00004496"/>
    </source>
</evidence>